<sequence>MEKVLLSENINVLCLPAQKFPDTIQDTHHQLREMMPMHPQRRFFGLSQSRPDGTIGYNAAAEQLDPTEADILGLHEYTIQEGRYYQITIHNFPEKMNEIADAFQEILKQPDIDPSGICVEWYVNDRDVQCMVRRIEKTQS</sequence>
<dbReference type="InterPro" id="IPR011256">
    <property type="entry name" value="Reg_factor_effector_dom_sf"/>
</dbReference>
<evidence type="ECO:0000313" key="2">
    <source>
        <dbReference type="Proteomes" id="UP001501410"/>
    </source>
</evidence>
<comment type="caution">
    <text evidence="1">The sequence shown here is derived from an EMBL/GenBank/DDBJ whole genome shotgun (WGS) entry which is preliminary data.</text>
</comment>
<gene>
    <name evidence="1" type="ORF">GCM10023092_19700</name>
</gene>
<accession>A0ABP8MT58</accession>
<dbReference type="Proteomes" id="UP001501410">
    <property type="component" value="Unassembled WGS sequence"/>
</dbReference>
<reference evidence="2" key="1">
    <citation type="journal article" date="2019" name="Int. J. Syst. Evol. Microbiol.">
        <title>The Global Catalogue of Microorganisms (GCM) 10K type strain sequencing project: providing services to taxonomists for standard genome sequencing and annotation.</title>
        <authorList>
            <consortium name="The Broad Institute Genomics Platform"/>
            <consortium name="The Broad Institute Genome Sequencing Center for Infectious Disease"/>
            <person name="Wu L."/>
            <person name="Ma J."/>
        </authorList>
    </citation>
    <scope>NUCLEOTIDE SEQUENCE [LARGE SCALE GENOMIC DNA]</scope>
    <source>
        <strain evidence="2">JCM 31921</strain>
    </source>
</reference>
<protein>
    <recommendedName>
        <fullName evidence="3">Transcriptional regulator</fullName>
    </recommendedName>
</protein>
<dbReference type="EMBL" id="BAABEZ010000022">
    <property type="protein sequence ID" value="GAA4455665.1"/>
    <property type="molecule type" value="Genomic_DNA"/>
</dbReference>
<organism evidence="1 2">
    <name type="scientific">Rurimicrobium arvi</name>
    <dbReference type="NCBI Taxonomy" id="2049916"/>
    <lineage>
        <taxon>Bacteria</taxon>
        <taxon>Pseudomonadati</taxon>
        <taxon>Bacteroidota</taxon>
        <taxon>Chitinophagia</taxon>
        <taxon>Chitinophagales</taxon>
        <taxon>Chitinophagaceae</taxon>
        <taxon>Rurimicrobium</taxon>
    </lineage>
</organism>
<name>A0ABP8MT58_9BACT</name>
<dbReference type="RefSeq" id="WP_344826175.1">
    <property type="nucleotide sequence ID" value="NZ_BAABEZ010000022.1"/>
</dbReference>
<evidence type="ECO:0000313" key="1">
    <source>
        <dbReference type="EMBL" id="GAA4455665.1"/>
    </source>
</evidence>
<dbReference type="Gene3D" id="3.20.80.10">
    <property type="entry name" value="Regulatory factor, effector binding domain"/>
    <property type="match status" value="1"/>
</dbReference>
<keyword evidence="2" id="KW-1185">Reference proteome</keyword>
<evidence type="ECO:0008006" key="3">
    <source>
        <dbReference type="Google" id="ProtNLM"/>
    </source>
</evidence>
<proteinExistence type="predicted"/>